<reference evidence="3 4" key="1">
    <citation type="submission" date="2021-04" db="EMBL/GenBank/DDBJ databases">
        <title>Draft genome sequence of Paenibacillus cisolokensis, LC2-13A.</title>
        <authorList>
            <person name="Uke A."/>
            <person name="Chhe C."/>
            <person name="Baramee S."/>
            <person name="Kosugi A."/>
        </authorList>
    </citation>
    <scope>NUCLEOTIDE SEQUENCE [LARGE SCALE GENOMIC DNA]</scope>
    <source>
        <strain evidence="3 4">LC2-13A</strain>
    </source>
</reference>
<name>A0ABQ4N9C8_9BACL</name>
<proteinExistence type="predicted"/>
<dbReference type="InterPro" id="IPR011006">
    <property type="entry name" value="CheY-like_superfamily"/>
</dbReference>
<evidence type="ECO:0000313" key="4">
    <source>
        <dbReference type="Proteomes" id="UP000680304"/>
    </source>
</evidence>
<dbReference type="EMBL" id="BOVJ01000108">
    <property type="protein sequence ID" value="GIQ64844.1"/>
    <property type="molecule type" value="Genomic_DNA"/>
</dbReference>
<evidence type="ECO:0000256" key="1">
    <source>
        <dbReference type="PROSITE-ProRule" id="PRU00169"/>
    </source>
</evidence>
<sequence length="107" mass="12701">MYRILIVEDDDKIGDLLKKSVEKYGFEAYRATRFRELTEELDMYSPHVVLLDIHLPYYDGFTGAASFGRVPRRRLFSFRPARERWIRSWRSKTGAMITSRSRSRSTC</sequence>
<gene>
    <name evidence="3" type="ORF">PACILC2_34120</name>
</gene>
<feature type="modified residue" description="4-aspartylphosphate" evidence="1">
    <location>
        <position position="52"/>
    </location>
</feature>
<comment type="caution">
    <text evidence="3">The sequence shown here is derived from an EMBL/GenBank/DDBJ whole genome shotgun (WGS) entry which is preliminary data.</text>
</comment>
<keyword evidence="1" id="KW-0597">Phosphoprotein</keyword>
<organism evidence="3 4">
    <name type="scientific">Paenibacillus cisolokensis</name>
    <dbReference type="NCBI Taxonomy" id="1658519"/>
    <lineage>
        <taxon>Bacteria</taxon>
        <taxon>Bacillati</taxon>
        <taxon>Bacillota</taxon>
        <taxon>Bacilli</taxon>
        <taxon>Bacillales</taxon>
        <taxon>Paenibacillaceae</taxon>
        <taxon>Paenibacillus</taxon>
    </lineage>
</organism>
<keyword evidence="4" id="KW-1185">Reference proteome</keyword>
<dbReference type="Proteomes" id="UP000680304">
    <property type="component" value="Unassembled WGS sequence"/>
</dbReference>
<dbReference type="InterPro" id="IPR001789">
    <property type="entry name" value="Sig_transdc_resp-reg_receiver"/>
</dbReference>
<evidence type="ECO:0000313" key="3">
    <source>
        <dbReference type="EMBL" id="GIQ64844.1"/>
    </source>
</evidence>
<dbReference type="SUPFAM" id="SSF52172">
    <property type="entry name" value="CheY-like"/>
    <property type="match status" value="1"/>
</dbReference>
<protein>
    <recommendedName>
        <fullName evidence="2">Response regulatory domain-containing protein</fullName>
    </recommendedName>
</protein>
<dbReference type="PROSITE" id="PS50110">
    <property type="entry name" value="RESPONSE_REGULATORY"/>
    <property type="match status" value="1"/>
</dbReference>
<feature type="domain" description="Response regulatory" evidence="2">
    <location>
        <begin position="3"/>
        <end position="107"/>
    </location>
</feature>
<evidence type="ECO:0000259" key="2">
    <source>
        <dbReference type="PROSITE" id="PS50110"/>
    </source>
</evidence>
<dbReference type="Gene3D" id="3.40.50.2300">
    <property type="match status" value="1"/>
</dbReference>
<accession>A0ABQ4N9C8</accession>
<dbReference type="Pfam" id="PF00072">
    <property type="entry name" value="Response_reg"/>
    <property type="match status" value="1"/>
</dbReference>